<protein>
    <submittedName>
        <fullName evidence="1">Uncharacterized protein</fullName>
    </submittedName>
</protein>
<dbReference type="RefSeq" id="WP_090093595.1">
    <property type="nucleotide sequence ID" value="NZ_FOMG01000029.1"/>
</dbReference>
<evidence type="ECO:0000313" key="2">
    <source>
        <dbReference type="Proteomes" id="UP000199263"/>
    </source>
</evidence>
<dbReference type="EMBL" id="FOMG01000029">
    <property type="protein sequence ID" value="SFD27771.1"/>
    <property type="molecule type" value="Genomic_DNA"/>
</dbReference>
<organism evidence="1 2">
    <name type="scientific">Clostridium uliginosum</name>
    <dbReference type="NCBI Taxonomy" id="119641"/>
    <lineage>
        <taxon>Bacteria</taxon>
        <taxon>Bacillati</taxon>
        <taxon>Bacillota</taxon>
        <taxon>Clostridia</taxon>
        <taxon>Eubacteriales</taxon>
        <taxon>Clostridiaceae</taxon>
        <taxon>Clostridium</taxon>
    </lineage>
</organism>
<evidence type="ECO:0000313" key="1">
    <source>
        <dbReference type="EMBL" id="SFD27771.1"/>
    </source>
</evidence>
<dbReference type="AlphaFoldDB" id="A0A1I1R038"/>
<name>A0A1I1R038_9CLOT</name>
<gene>
    <name evidence="1" type="ORF">SAMN05421842_12913</name>
</gene>
<dbReference type="OrthoDB" id="2968549at2"/>
<sequence length="203" mass="24004">MNNEFKRLFQKNYKVIEEINSIEIFYINCGMIEQEMYIKCKKSALGWTIFKCVRGNNFEIGTFVEEEYAICVMYVLCVKNFEGVKENNNLKRSLRTCEGENAKVQATQIIESECELKYFSLDKPKKNAICMENVNGLYNTFYLSKDDSRVNIVSDATFNRALVVVYNFSILLKEFNKIYTQITKHYSTCKNHYEKLLRYYLNK</sequence>
<keyword evidence="2" id="KW-1185">Reference proteome</keyword>
<reference evidence="1 2" key="1">
    <citation type="submission" date="2016-10" db="EMBL/GenBank/DDBJ databases">
        <authorList>
            <person name="de Groot N.N."/>
        </authorList>
    </citation>
    <scope>NUCLEOTIDE SEQUENCE [LARGE SCALE GENOMIC DNA]</scope>
    <source>
        <strain evidence="1 2">DSM 12992</strain>
    </source>
</reference>
<dbReference type="Proteomes" id="UP000199263">
    <property type="component" value="Unassembled WGS sequence"/>
</dbReference>
<proteinExistence type="predicted"/>
<accession>A0A1I1R038</accession>